<dbReference type="PANTHER" id="PTHR11061">
    <property type="entry name" value="RNA M5U METHYLTRANSFERASE"/>
    <property type="match status" value="1"/>
</dbReference>
<dbReference type="InterPro" id="IPR010280">
    <property type="entry name" value="U5_MeTrfase_fam"/>
</dbReference>
<dbReference type="GO" id="GO:0051539">
    <property type="term" value="F:4 iron, 4 sulfur cluster binding"/>
    <property type="evidence" value="ECO:0007669"/>
    <property type="project" value="UniProtKB-KW"/>
</dbReference>
<feature type="binding site" evidence="6">
    <location>
        <position position="350"/>
    </location>
    <ligand>
        <name>S-adenosyl-L-methionine</name>
        <dbReference type="ChEBI" id="CHEBI:59789"/>
    </ligand>
</feature>
<proteinExistence type="inferred from homology"/>
<evidence type="ECO:0000256" key="2">
    <source>
        <dbReference type="ARBA" id="ARBA00022603"/>
    </source>
</evidence>
<dbReference type="RefSeq" id="WP_147093241.1">
    <property type="nucleotide sequence ID" value="NZ_BJVC01000002.1"/>
</dbReference>
<dbReference type="PANTHER" id="PTHR11061:SF49">
    <property type="entry name" value="23S RRNA (URACIL(1939)-C(5))-METHYLTRANSFERASE RLMD"/>
    <property type="match status" value="1"/>
</dbReference>
<evidence type="ECO:0000313" key="7">
    <source>
        <dbReference type="EMBL" id="GEL02176.1"/>
    </source>
</evidence>
<dbReference type="Gene3D" id="3.40.50.150">
    <property type="entry name" value="Vaccinia Virus protein VP39"/>
    <property type="match status" value="1"/>
</dbReference>
<dbReference type="Gene3D" id="2.40.50.140">
    <property type="entry name" value="Nucleic acid-binding proteins"/>
    <property type="match status" value="1"/>
</dbReference>
<keyword evidence="1" id="KW-0004">4Fe-4S</keyword>
<keyword evidence="4 6" id="KW-0949">S-adenosyl-L-methionine</keyword>
<keyword evidence="1" id="KW-0479">Metal-binding</keyword>
<name>A0A511BPB7_9PROT</name>
<feature type="binding site" evidence="6">
    <location>
        <position position="306"/>
    </location>
    <ligand>
        <name>S-adenosyl-L-methionine</name>
        <dbReference type="ChEBI" id="CHEBI:59789"/>
    </ligand>
</feature>
<dbReference type="InterPro" id="IPR029063">
    <property type="entry name" value="SAM-dependent_MTases_sf"/>
</dbReference>
<evidence type="ECO:0000256" key="3">
    <source>
        <dbReference type="ARBA" id="ARBA00022679"/>
    </source>
</evidence>
<evidence type="ECO:0000256" key="6">
    <source>
        <dbReference type="PROSITE-ProRule" id="PRU01024"/>
    </source>
</evidence>
<gene>
    <name evidence="7" type="ORF">SSA02_13390</name>
</gene>
<dbReference type="Proteomes" id="UP000321405">
    <property type="component" value="Unassembled WGS sequence"/>
</dbReference>
<comment type="caution">
    <text evidence="7">The sequence shown here is derived from an EMBL/GenBank/DDBJ whole genome shotgun (WGS) entry which is preliminary data.</text>
</comment>
<evidence type="ECO:0000256" key="1">
    <source>
        <dbReference type="ARBA" id="ARBA00022485"/>
    </source>
</evidence>
<dbReference type="GO" id="GO:0070475">
    <property type="term" value="P:rRNA base methylation"/>
    <property type="evidence" value="ECO:0007669"/>
    <property type="project" value="TreeGrafter"/>
</dbReference>
<dbReference type="OrthoDB" id="9804590at2"/>
<sequence length="428" mass="46501">MPSCQEATVLGYGTDGDGLVSLGDKPAFIPFAVPGDRLELLVGDDRHVELRALLAPSPDRVESPCALFGACGGCAMQSSARPALLDWKRGRVVSALEKAGFAALPSADTFQVAPETRRRIDLAFRRLPGRIELGLHRRHGDVVDMTECHVIEPALFGLLAPLREVLATLGVVTGTGDLQINLYDSGPDLLLSTDAALAPTDRVKLAAFGRSHAIPRMSWRSKRRPLDGWEVIAQQQPVFHVFGDVRLTPPPGGFLQATRQSEKAIADAVLGALPSLNRRDPVFELYAGLGTLTVPISTKARVLAFEGHHDAIAALRSGAKGQRIEAIHRDLTRQPLIAKELEKARVIVLDPPHGGAMTQMPHIARSGVEDIIYVSCNPQALQKDASLLRQAGYEILSLTVVDQFLWSTEVESVVAFTRSRKRLSRRQT</sequence>
<evidence type="ECO:0000313" key="8">
    <source>
        <dbReference type="Proteomes" id="UP000321405"/>
    </source>
</evidence>
<dbReference type="GO" id="GO:0070041">
    <property type="term" value="F:rRNA (uridine-C5-)-methyltransferase activity"/>
    <property type="evidence" value="ECO:0007669"/>
    <property type="project" value="TreeGrafter"/>
</dbReference>
<accession>A0A511BPB7</accession>
<protein>
    <submittedName>
        <fullName evidence="7">RNA methyltransferase</fullName>
    </submittedName>
</protein>
<dbReference type="Gene3D" id="2.40.50.1070">
    <property type="match status" value="1"/>
</dbReference>
<dbReference type="EMBL" id="BJVC01000002">
    <property type="protein sequence ID" value="GEL02176.1"/>
    <property type="molecule type" value="Genomic_DNA"/>
</dbReference>
<keyword evidence="1" id="KW-0408">Iron</keyword>
<dbReference type="AlphaFoldDB" id="A0A511BPB7"/>
<keyword evidence="3 6" id="KW-0808">Transferase</keyword>
<dbReference type="Pfam" id="PF05958">
    <property type="entry name" value="tRNA_U5-meth_tr"/>
    <property type="match status" value="1"/>
</dbReference>
<keyword evidence="2 6" id="KW-0489">Methyltransferase</keyword>
<feature type="binding site" evidence="6">
    <location>
        <position position="256"/>
    </location>
    <ligand>
        <name>S-adenosyl-L-methionine</name>
        <dbReference type="ChEBI" id="CHEBI:59789"/>
    </ligand>
</feature>
<dbReference type="InterPro" id="IPR012340">
    <property type="entry name" value="NA-bd_OB-fold"/>
</dbReference>
<reference evidence="7 8" key="1">
    <citation type="submission" date="2019-07" db="EMBL/GenBank/DDBJ databases">
        <title>Whole genome shotgun sequence of Swaminathania salitolerans NBRC 104436.</title>
        <authorList>
            <person name="Hosoyama A."/>
            <person name="Uohara A."/>
            <person name="Ohji S."/>
            <person name="Ichikawa N."/>
        </authorList>
    </citation>
    <scope>NUCLEOTIDE SEQUENCE [LARGE SCALE GENOMIC DNA]</scope>
    <source>
        <strain evidence="7 8">NBRC 104436</strain>
    </source>
</reference>
<feature type="active site" description="Nucleophile" evidence="6">
    <location>
        <position position="376"/>
    </location>
</feature>
<dbReference type="SUPFAM" id="SSF53335">
    <property type="entry name" value="S-adenosyl-L-methionine-dependent methyltransferases"/>
    <property type="match status" value="1"/>
</dbReference>
<evidence type="ECO:0000256" key="5">
    <source>
        <dbReference type="ARBA" id="ARBA00023014"/>
    </source>
</evidence>
<feature type="binding site" evidence="6">
    <location>
        <position position="286"/>
    </location>
    <ligand>
        <name>S-adenosyl-L-methionine</name>
        <dbReference type="ChEBI" id="CHEBI:59789"/>
    </ligand>
</feature>
<keyword evidence="8" id="KW-1185">Reference proteome</keyword>
<dbReference type="PROSITE" id="PS51687">
    <property type="entry name" value="SAM_MT_RNA_M5U"/>
    <property type="match status" value="1"/>
</dbReference>
<keyword evidence="5" id="KW-0411">Iron-sulfur</keyword>
<organism evidence="7 8">
    <name type="scientific">Swaminathania salitolerans</name>
    <dbReference type="NCBI Taxonomy" id="182838"/>
    <lineage>
        <taxon>Bacteria</taxon>
        <taxon>Pseudomonadati</taxon>
        <taxon>Pseudomonadota</taxon>
        <taxon>Alphaproteobacteria</taxon>
        <taxon>Acetobacterales</taxon>
        <taxon>Acetobacteraceae</taxon>
        <taxon>Swaminathania</taxon>
    </lineage>
</organism>
<comment type="similarity">
    <text evidence="6">Belongs to the class I-like SAM-binding methyltransferase superfamily. RNA M5U methyltransferase family.</text>
</comment>
<evidence type="ECO:0000256" key="4">
    <source>
        <dbReference type="ARBA" id="ARBA00022691"/>
    </source>
</evidence>